<evidence type="ECO:0000313" key="4">
    <source>
        <dbReference type="Proteomes" id="UP001642409"/>
    </source>
</evidence>
<feature type="transmembrane region" description="Helical" evidence="1">
    <location>
        <begin position="282"/>
        <end position="302"/>
    </location>
</feature>
<proteinExistence type="predicted"/>
<feature type="transmembrane region" description="Helical" evidence="1">
    <location>
        <begin position="92"/>
        <end position="114"/>
    </location>
</feature>
<organism evidence="2">
    <name type="scientific">Hexamita inflata</name>
    <dbReference type="NCBI Taxonomy" id="28002"/>
    <lineage>
        <taxon>Eukaryota</taxon>
        <taxon>Metamonada</taxon>
        <taxon>Diplomonadida</taxon>
        <taxon>Hexamitidae</taxon>
        <taxon>Hexamitinae</taxon>
        <taxon>Hexamita</taxon>
    </lineage>
</organism>
<name>A0AA86REW7_9EUKA</name>
<dbReference type="EMBL" id="CATOUU010001174">
    <property type="protein sequence ID" value="CAI9976711.1"/>
    <property type="molecule type" value="Genomic_DNA"/>
</dbReference>
<evidence type="ECO:0000313" key="2">
    <source>
        <dbReference type="EMBL" id="CAI9976711.1"/>
    </source>
</evidence>
<feature type="transmembrane region" description="Helical" evidence="1">
    <location>
        <begin position="205"/>
        <end position="221"/>
    </location>
</feature>
<keyword evidence="1" id="KW-1133">Transmembrane helix</keyword>
<keyword evidence="4" id="KW-1185">Reference proteome</keyword>
<comment type="caution">
    <text evidence="2">The sequence shown here is derived from an EMBL/GenBank/DDBJ whole genome shotgun (WGS) entry which is preliminary data.</text>
</comment>
<protein>
    <submittedName>
        <fullName evidence="2">Uncharacterized protein</fullName>
    </submittedName>
</protein>
<gene>
    <name evidence="2" type="ORF">HINF_LOCUS64356</name>
    <name evidence="3" type="ORF">HINF_LOCUS7456</name>
</gene>
<dbReference type="AlphaFoldDB" id="A0AA86REW7"/>
<dbReference type="EMBL" id="CAXDID020000015">
    <property type="protein sequence ID" value="CAL5983090.1"/>
    <property type="molecule type" value="Genomic_DNA"/>
</dbReference>
<accession>A0AA86REW7</accession>
<keyword evidence="1" id="KW-0812">Transmembrane</keyword>
<sequence length="420" mass="49029">MSQQFIFNGLLINSQWIHISVAVEHIIEKIMMPPREKEDYILNTVLGHGLLRQGKYFGCEFINLVSAYDWYEFIAERYSCSLDFWYTLSMRLISYGVPMIIISLMSLSTGYISPKIFVQQVTFSSPWFINDQSYYDHICTDMHMCILSLTIFHLCKKFKVNTMKVFGGLMIASFAFRSFVISTLYINGSLVNQKYRVLYDSNDFSQYYIYCFAFLLGEYHNKYQIQPKMLYNKRVWKKQIKFPFDIQMSTAVLGSLASLLVLWDTFVEVKVQQINKASIEMLITRVFIFPIYLALSWITFYIEIISKYQVGETTRQQCKKGKFTVPGNNKILYTTLAAEPLFAIIKHQVGDTVIGPYHTRVFLIITIGILVCQYILGEILFVLFQWFVQGFFGTCATYFDSLKRKRITQLIKESIYSGTE</sequence>
<reference evidence="3 4" key="2">
    <citation type="submission" date="2024-07" db="EMBL/GenBank/DDBJ databases">
        <authorList>
            <person name="Akdeniz Z."/>
        </authorList>
    </citation>
    <scope>NUCLEOTIDE SEQUENCE [LARGE SCALE GENOMIC DNA]</scope>
</reference>
<evidence type="ECO:0000256" key="1">
    <source>
        <dbReference type="SAM" id="Phobius"/>
    </source>
</evidence>
<dbReference type="Proteomes" id="UP001642409">
    <property type="component" value="Unassembled WGS sequence"/>
</dbReference>
<feature type="transmembrane region" description="Helical" evidence="1">
    <location>
        <begin position="357"/>
        <end position="376"/>
    </location>
</feature>
<evidence type="ECO:0000313" key="3">
    <source>
        <dbReference type="EMBL" id="CAL5983090.1"/>
    </source>
</evidence>
<keyword evidence="1" id="KW-0472">Membrane</keyword>
<feature type="transmembrane region" description="Helical" evidence="1">
    <location>
        <begin position="242"/>
        <end position="262"/>
    </location>
</feature>
<feature type="transmembrane region" description="Helical" evidence="1">
    <location>
        <begin position="166"/>
        <end position="185"/>
    </location>
</feature>
<reference evidence="2" key="1">
    <citation type="submission" date="2023-06" db="EMBL/GenBank/DDBJ databases">
        <authorList>
            <person name="Kurt Z."/>
        </authorList>
    </citation>
    <scope>NUCLEOTIDE SEQUENCE</scope>
</reference>